<sequence>MSQKYKCCDTEFENLNDFKRHIRSRNWHRLNYSDLIRLKMKNETLYNIIRNPNILFALSNLITPIKDKGILYLPFTKQRTGLVLKRSIVGKLEGPKPDIDLIKYKFTSDNIVYELGFRVKKINEEYSELLVLCSMNVNIGLLGRLLPSEVLKTLQKMVTPQIVVEKVSKNLSAISV</sequence>
<accession>A0A8F5BT85</accession>
<dbReference type="AlphaFoldDB" id="A0A8F5BT85"/>
<organism evidence="1 2">
    <name type="scientific">Saccharolobus shibatae</name>
    <dbReference type="NCBI Taxonomy" id="2286"/>
    <lineage>
        <taxon>Archaea</taxon>
        <taxon>Thermoproteota</taxon>
        <taxon>Thermoprotei</taxon>
        <taxon>Sulfolobales</taxon>
        <taxon>Sulfolobaceae</taxon>
        <taxon>Saccharolobus</taxon>
    </lineage>
</organism>
<dbReference type="Proteomes" id="UP000693941">
    <property type="component" value="Chromosome"/>
</dbReference>
<proteinExistence type="predicted"/>
<evidence type="ECO:0000313" key="2">
    <source>
        <dbReference type="Proteomes" id="UP000693941"/>
    </source>
</evidence>
<reference evidence="1" key="1">
    <citation type="journal article" date="2021" name="Environ. Microbiol.">
        <title>New insights into the diversity and evolution of the archaeal mobilome from three complete genomes of Saccharolobus shibatae.</title>
        <authorList>
            <person name="Medvedeva S."/>
            <person name="Brandt D."/>
            <person name="Cvirkaite-Krupovic V."/>
            <person name="Liu Y."/>
            <person name="Severinov K."/>
            <person name="Ishino S."/>
            <person name="Ishino Y."/>
            <person name="Prangishvili D."/>
            <person name="Kalinowski J."/>
            <person name="Krupovic M."/>
        </authorList>
    </citation>
    <scope>NUCLEOTIDE SEQUENCE</scope>
    <source>
        <strain evidence="1">BEU9</strain>
    </source>
</reference>
<dbReference type="GeneID" id="65559221"/>
<dbReference type="EMBL" id="CP077715">
    <property type="protein sequence ID" value="QXJ31041.1"/>
    <property type="molecule type" value="Genomic_DNA"/>
</dbReference>
<evidence type="ECO:0000313" key="1">
    <source>
        <dbReference type="EMBL" id="QXJ31041.1"/>
    </source>
</evidence>
<dbReference type="RefSeq" id="WP_218261152.1">
    <property type="nucleotide sequence ID" value="NZ_CP077715.1"/>
</dbReference>
<gene>
    <name evidence="1" type="ORF">J5U21_00690</name>
</gene>
<protein>
    <submittedName>
        <fullName evidence="1">Uncharacterized protein</fullName>
    </submittedName>
</protein>
<name>A0A8F5BT85_9CREN</name>